<dbReference type="OrthoDB" id="1857384at2759"/>
<dbReference type="AlphaFoldDB" id="A0A067KF26"/>
<accession>A0A067KF26</accession>
<dbReference type="EMBL" id="KK914641">
    <property type="protein sequence ID" value="KDP30860.1"/>
    <property type="molecule type" value="Genomic_DNA"/>
</dbReference>
<proteinExistence type="predicted"/>
<dbReference type="PANTHER" id="PTHR48165:SF1">
    <property type="entry name" value="TRANSMEMBRANE PROTEIN"/>
    <property type="match status" value="1"/>
</dbReference>
<keyword evidence="2" id="KW-1185">Reference proteome</keyword>
<sequence length="112" mass="12773">MWRSVARIRRNMHNLRKSPRVADESMFGGMNINNGTEFPIIFARETAGRQRIGFSAIFRIVLAPFSLLSCFSSQPHANGVDGLWVSGRHEFAQISEMNHLMVNDSMRYAILM</sequence>
<gene>
    <name evidence="1" type="ORF">JCGZ_13803</name>
</gene>
<dbReference type="Proteomes" id="UP000027138">
    <property type="component" value="Unassembled WGS sequence"/>
</dbReference>
<reference evidence="1 2" key="1">
    <citation type="journal article" date="2014" name="PLoS ONE">
        <title>Global Analysis of Gene Expression Profiles in Physic Nut (Jatropha curcas L.) Seedlings Exposed to Salt Stress.</title>
        <authorList>
            <person name="Zhang L."/>
            <person name="Zhang C."/>
            <person name="Wu P."/>
            <person name="Chen Y."/>
            <person name="Li M."/>
            <person name="Jiang H."/>
            <person name="Wu G."/>
        </authorList>
    </citation>
    <scope>NUCLEOTIDE SEQUENCE [LARGE SCALE GENOMIC DNA]</scope>
    <source>
        <strain evidence="2">cv. GZQX0401</strain>
        <tissue evidence="1">Young leaves</tissue>
    </source>
</reference>
<protein>
    <submittedName>
        <fullName evidence="1">Uncharacterized protein</fullName>
    </submittedName>
</protein>
<organism evidence="1 2">
    <name type="scientific">Jatropha curcas</name>
    <name type="common">Barbados nut</name>
    <dbReference type="NCBI Taxonomy" id="180498"/>
    <lineage>
        <taxon>Eukaryota</taxon>
        <taxon>Viridiplantae</taxon>
        <taxon>Streptophyta</taxon>
        <taxon>Embryophyta</taxon>
        <taxon>Tracheophyta</taxon>
        <taxon>Spermatophyta</taxon>
        <taxon>Magnoliopsida</taxon>
        <taxon>eudicotyledons</taxon>
        <taxon>Gunneridae</taxon>
        <taxon>Pentapetalae</taxon>
        <taxon>rosids</taxon>
        <taxon>fabids</taxon>
        <taxon>Malpighiales</taxon>
        <taxon>Euphorbiaceae</taxon>
        <taxon>Crotonoideae</taxon>
        <taxon>Jatropheae</taxon>
        <taxon>Jatropha</taxon>
    </lineage>
</organism>
<dbReference type="PANTHER" id="PTHR48165">
    <property type="entry name" value="BNAC03G44900D PROTEIN"/>
    <property type="match status" value="1"/>
</dbReference>
<evidence type="ECO:0000313" key="2">
    <source>
        <dbReference type="Proteomes" id="UP000027138"/>
    </source>
</evidence>
<evidence type="ECO:0000313" key="1">
    <source>
        <dbReference type="EMBL" id="KDP30860.1"/>
    </source>
</evidence>
<name>A0A067KF26_JATCU</name>
<dbReference type="KEGG" id="jcu:105640903"/>